<feature type="transmembrane region" description="Helical" evidence="2">
    <location>
        <begin position="462"/>
        <end position="487"/>
    </location>
</feature>
<proteinExistence type="predicted"/>
<keyword evidence="5" id="KW-1185">Reference proteome</keyword>
<dbReference type="NCBIfam" id="TIGR00277">
    <property type="entry name" value="HDIG"/>
    <property type="match status" value="1"/>
</dbReference>
<feature type="transmembrane region" description="Helical" evidence="2">
    <location>
        <begin position="382"/>
        <end position="399"/>
    </location>
</feature>
<dbReference type="Pfam" id="PF01966">
    <property type="entry name" value="HD"/>
    <property type="match status" value="1"/>
</dbReference>
<keyword evidence="2" id="KW-0812">Transmembrane</keyword>
<dbReference type="InterPro" id="IPR052722">
    <property type="entry name" value="PgpH_phosphodiesterase"/>
</dbReference>
<reference evidence="4 5" key="1">
    <citation type="submission" date="2018-07" db="EMBL/GenBank/DDBJ databases">
        <title>Genomic Encyclopedia of Type Strains, Phase IV (KMG-IV): sequencing the most valuable type-strain genomes for metagenomic binning, comparative biology and taxonomic classification.</title>
        <authorList>
            <person name="Goeker M."/>
        </authorList>
    </citation>
    <scope>NUCLEOTIDE SEQUENCE [LARGE SCALE GENOMIC DNA]</scope>
    <source>
        <strain evidence="4 5">DSM 25281</strain>
    </source>
</reference>
<dbReference type="SMART" id="SM00471">
    <property type="entry name" value="HDc"/>
    <property type="match status" value="1"/>
</dbReference>
<dbReference type="InterPro" id="IPR006675">
    <property type="entry name" value="HDIG_dom"/>
</dbReference>
<dbReference type="InterPro" id="IPR011624">
    <property type="entry name" value="Metal-dep_PHydrolase_7TM_extra"/>
</dbReference>
<accession>A0A370GJY5</accession>
<dbReference type="PROSITE" id="PS51831">
    <property type="entry name" value="HD"/>
    <property type="match status" value="1"/>
</dbReference>
<dbReference type="Pfam" id="PF07698">
    <property type="entry name" value="7TM-7TMR_HD"/>
    <property type="match status" value="1"/>
</dbReference>
<dbReference type="CDD" id="cd00077">
    <property type="entry name" value="HDc"/>
    <property type="match status" value="1"/>
</dbReference>
<feature type="transmembrane region" description="Helical" evidence="2">
    <location>
        <begin position="429"/>
        <end position="450"/>
    </location>
</feature>
<evidence type="ECO:0000313" key="4">
    <source>
        <dbReference type="EMBL" id="RDI44005.1"/>
    </source>
</evidence>
<dbReference type="SUPFAM" id="SSF109604">
    <property type="entry name" value="HD-domain/PDEase-like"/>
    <property type="match status" value="1"/>
</dbReference>
<evidence type="ECO:0000256" key="2">
    <source>
        <dbReference type="SAM" id="Phobius"/>
    </source>
</evidence>
<dbReference type="InterPro" id="IPR006674">
    <property type="entry name" value="HD_domain"/>
</dbReference>
<feature type="compositionally biased region" description="Acidic residues" evidence="1">
    <location>
        <begin position="110"/>
        <end position="126"/>
    </location>
</feature>
<feature type="transmembrane region" description="Helical" evidence="2">
    <location>
        <begin position="405"/>
        <end position="422"/>
    </location>
</feature>
<dbReference type="InterPro" id="IPR003607">
    <property type="entry name" value="HD/PDEase_dom"/>
</dbReference>
<gene>
    <name evidence="4" type="ORF">DFR59_10368</name>
</gene>
<keyword evidence="2" id="KW-1133">Transmembrane helix</keyword>
<dbReference type="EMBL" id="QQAY01000003">
    <property type="protein sequence ID" value="RDI44005.1"/>
    <property type="molecule type" value="Genomic_DNA"/>
</dbReference>
<evidence type="ECO:0000313" key="5">
    <source>
        <dbReference type="Proteomes" id="UP000255326"/>
    </source>
</evidence>
<dbReference type="AlphaFoldDB" id="A0A370GJY5"/>
<feature type="transmembrane region" description="Helical" evidence="2">
    <location>
        <begin position="298"/>
        <end position="316"/>
    </location>
</feature>
<sequence>METLISKIRNFLSMKMFTGIIFIGLALLIYGMLYSNVKPETYDIELFSVAQKNIYSPKTVIDEQKSEIEKDKAAEEVPNVYEYKKEAAQNRVALISSVFDFIEEVRQEPSDEGDSAAEGDLPDETGVDSITASGKPKKTIDEQLSSLKEKLSKNTTEDVTKYLPDSVFKSLLEANESELSRVKSVVLNQIESIMGDKIKEEEVQGARKELEKRMTSLSFTKPVLDAGIELGKYAIVPNNIYSPELTKERKQQAMDAIEPEKIFQGELLVQKDQTIDKEVYRKLKLLGLLKSNPTIKPLIGLAIFVFMIVGTLYLHYHHVKEPEEKNQNRLIMISIILLSSLLIMKVIDLVEELDIEDIAYLFPAAMAPMLVRILLNDRVAMIVTIILAACGSIIFHGGVDGTIDVEIALYILFSGLSGILFISNQKHRVNILQAGIFVSFVNVLLLFFLVLMGNGQFTRMEYVYYIIFAFVSGITSAVLTIGFLPFFEAGFGILSSMKLIELSNPNHPLLKKILTEAPGTYHHSVMVANLAEAACEAIGENGLLARVGCYYHDIGKTKRPVFFIENQVNIDNPHDRLSPEASKDIIIAHATDGANMLRKYKMPQEIIDIAEQHHGTTLLKYFYYKAKEKDEDIDEASFRYPGPKPQTKEAAIIAVADSVEAAVRSKNNPSPEEISKVVHQIVQDRLKDGQFSQCDITLKELEVVKKTFCETLNGIFHSRIEYPEMKKQKVKEA</sequence>
<feature type="region of interest" description="Disordered" evidence="1">
    <location>
        <begin position="109"/>
        <end position="138"/>
    </location>
</feature>
<name>A0A370GJY5_9BACI</name>
<comment type="caution">
    <text evidence="4">The sequence shown here is derived from an EMBL/GenBank/DDBJ whole genome shotgun (WGS) entry which is preliminary data.</text>
</comment>
<feature type="transmembrane region" description="Helical" evidence="2">
    <location>
        <begin position="12"/>
        <end position="33"/>
    </location>
</feature>
<dbReference type="InterPro" id="IPR011621">
    <property type="entry name" value="Metal-dep_PHydrolase_7TM_intra"/>
</dbReference>
<feature type="transmembrane region" description="Helical" evidence="2">
    <location>
        <begin position="328"/>
        <end position="346"/>
    </location>
</feature>
<dbReference type="Pfam" id="PF07697">
    <property type="entry name" value="7TMR-HDED"/>
    <property type="match status" value="1"/>
</dbReference>
<dbReference type="PANTHER" id="PTHR36442">
    <property type="entry name" value="CYCLIC-DI-AMP PHOSPHODIESTERASE PGPH"/>
    <property type="match status" value="1"/>
</dbReference>
<evidence type="ECO:0000259" key="3">
    <source>
        <dbReference type="PROSITE" id="PS51831"/>
    </source>
</evidence>
<organism evidence="4 5">
    <name type="scientific">Falsibacillus pallidus</name>
    <dbReference type="NCBI Taxonomy" id="493781"/>
    <lineage>
        <taxon>Bacteria</taxon>
        <taxon>Bacillati</taxon>
        <taxon>Bacillota</taxon>
        <taxon>Bacilli</taxon>
        <taxon>Bacillales</taxon>
        <taxon>Bacillaceae</taxon>
        <taxon>Falsibacillus</taxon>
    </lineage>
</organism>
<evidence type="ECO:0000256" key="1">
    <source>
        <dbReference type="SAM" id="MobiDB-lite"/>
    </source>
</evidence>
<dbReference type="Proteomes" id="UP000255326">
    <property type="component" value="Unassembled WGS sequence"/>
</dbReference>
<dbReference type="Gene3D" id="1.10.3210.10">
    <property type="entry name" value="Hypothetical protein af1432"/>
    <property type="match status" value="1"/>
</dbReference>
<feature type="domain" description="HD" evidence="3">
    <location>
        <begin position="520"/>
        <end position="662"/>
    </location>
</feature>
<dbReference type="PANTHER" id="PTHR36442:SF1">
    <property type="entry name" value="CYCLIC-DI-AMP PHOSPHODIESTERASE PGPH"/>
    <property type="match status" value="1"/>
</dbReference>
<protein>
    <recommendedName>
        <fullName evidence="3">HD domain-containing protein</fullName>
    </recommendedName>
</protein>
<keyword evidence="2" id="KW-0472">Membrane</keyword>